<dbReference type="PANTHER" id="PTHR45737:SF6">
    <property type="entry name" value="VON WILLEBRAND FACTOR A DOMAIN-CONTAINING PROTEIN 5A"/>
    <property type="match status" value="1"/>
</dbReference>
<dbReference type="InterPro" id="IPR022440">
    <property type="entry name" value="CHP03788"/>
</dbReference>
<dbReference type="RefSeq" id="WP_092122383.1">
    <property type="nucleotide sequence ID" value="NZ_FNTH01000001.1"/>
</dbReference>
<evidence type="ECO:0000259" key="2">
    <source>
        <dbReference type="PROSITE" id="PS50234"/>
    </source>
</evidence>
<dbReference type="OrthoDB" id="9784383at2"/>
<dbReference type="SMART" id="SM00609">
    <property type="entry name" value="VIT"/>
    <property type="match status" value="1"/>
</dbReference>
<dbReference type="NCBIfam" id="TIGR03788">
    <property type="entry name" value="marine_srt_targ"/>
    <property type="match status" value="1"/>
</dbReference>
<keyword evidence="1" id="KW-0812">Transmembrane</keyword>
<keyword evidence="1" id="KW-1133">Transmembrane helix</keyword>
<reference evidence="4 5" key="1">
    <citation type="submission" date="2016-10" db="EMBL/GenBank/DDBJ databases">
        <authorList>
            <person name="de Groot N.N."/>
        </authorList>
    </citation>
    <scope>NUCLEOTIDE SEQUENCE [LARGE SCALE GENOMIC DNA]</scope>
    <source>
        <strain evidence="4 5">MT12</strain>
    </source>
</reference>
<name>A0A1H5DFJ5_9BRAD</name>
<evidence type="ECO:0000256" key="1">
    <source>
        <dbReference type="SAM" id="Phobius"/>
    </source>
</evidence>
<feature type="domain" description="VIT" evidence="3">
    <location>
        <begin position="65"/>
        <end position="193"/>
    </location>
</feature>
<gene>
    <name evidence="4" type="ORF">SAMN05444164_5762</name>
</gene>
<dbReference type="Pfam" id="PF08487">
    <property type="entry name" value="VIT"/>
    <property type="match status" value="1"/>
</dbReference>
<dbReference type="AlphaFoldDB" id="A0A1H5DFJ5"/>
<dbReference type="Proteomes" id="UP000198992">
    <property type="component" value="Unassembled WGS sequence"/>
</dbReference>
<dbReference type="PANTHER" id="PTHR45737">
    <property type="entry name" value="VON WILLEBRAND FACTOR A DOMAIN-CONTAINING PROTEIN 5A"/>
    <property type="match status" value="1"/>
</dbReference>
<dbReference type="SMART" id="SM00327">
    <property type="entry name" value="VWA"/>
    <property type="match status" value="1"/>
</dbReference>
<accession>A0A1H5DFJ5</accession>
<dbReference type="Gene3D" id="3.40.50.410">
    <property type="entry name" value="von Willebrand factor, type A domain"/>
    <property type="match status" value="1"/>
</dbReference>
<dbReference type="CDD" id="cd01461">
    <property type="entry name" value="vWA_interalpha_trypsin_inhibitor"/>
    <property type="match status" value="1"/>
</dbReference>
<dbReference type="Pfam" id="PF13768">
    <property type="entry name" value="VWA_3"/>
    <property type="match status" value="1"/>
</dbReference>
<protein>
    <submittedName>
        <fullName evidence="4">Ca-activated chloride channel family protein</fullName>
    </submittedName>
</protein>
<feature type="transmembrane region" description="Helical" evidence="1">
    <location>
        <begin position="733"/>
        <end position="751"/>
    </location>
</feature>
<dbReference type="EMBL" id="FNTH01000001">
    <property type="protein sequence ID" value="SED77540.1"/>
    <property type="molecule type" value="Genomic_DNA"/>
</dbReference>
<organism evidence="4 5">
    <name type="scientific">Bradyrhizobium erythrophlei</name>
    <dbReference type="NCBI Taxonomy" id="1437360"/>
    <lineage>
        <taxon>Bacteria</taxon>
        <taxon>Pseudomonadati</taxon>
        <taxon>Pseudomonadota</taxon>
        <taxon>Alphaproteobacteria</taxon>
        <taxon>Hyphomicrobiales</taxon>
        <taxon>Nitrobacteraceae</taxon>
        <taxon>Bradyrhizobium</taxon>
    </lineage>
</organism>
<dbReference type="PROSITE" id="PS50234">
    <property type="entry name" value="VWFA"/>
    <property type="match status" value="1"/>
</dbReference>
<evidence type="ECO:0000313" key="4">
    <source>
        <dbReference type="EMBL" id="SED77540.1"/>
    </source>
</evidence>
<sequence>MTIYDACESNPQIRLSRRMRIALFFLVEGVAALAIGFAALFVSFDPVWSAELPQQAVLRPSEARSGSLLFKTDDGYADATRLGIDVDLTVSGPTVRARVTQIFRNPTKDWVEATYVYPLPAGGAVDTLKMVVGDRIVVGDIKERQQARAIYEQAKHNGQKAALTEQERPNIFTNSVANIGPGETVLVQIEYQEPAQQNGNEFSLRVPMVVGPRYNPRPVVQSVDLRADGSGWGAASIDPVPDRDRIASEVLDPATNAPVNPTNITVHLNAGFPLGEVKSHFHQVRIESPDSTTRVVKLAEGPVPADRDFELSWKPAAEKAPSVGLFREHVGNSDYLLAFVTPPSVEQAQQKALPREVIFVIDNSGSMGGTSIIQAKASLIYALGRLQPTDRFNVIRFDDTMDTLFPTPVAANSANVGNATSFVSALQARGGTEMVPAMRAALSDTNHDDADHVRQVVFLTDGAIGNEQQLFETISALRGRSRVFMVGIGSAPNTYLMTRAAELGRGTFTPIGSVEQVDERMRDLFAKLENPAVTSLSAKFSDATADLTPSALPDVYRDEPLVLVLAAKLDKLAGSVEIKGRIGDRPWSVTLPLANAAEGKGLSKLWARRKIADAEVARTTRQASPEDADKTILALALEHQLVTRLTSLVAVDKTPSRPEGEPLRLSELPLNLPAGWDFAKVFGERPRLPAAPIERRAEAGDGKLQLAALKRSPVATPGPGTIQLPKTATDAELKMIAGVILLTVSLLLLVFNRRQTSSH</sequence>
<dbReference type="SUPFAM" id="SSF53300">
    <property type="entry name" value="vWA-like"/>
    <property type="match status" value="1"/>
</dbReference>
<evidence type="ECO:0000313" key="5">
    <source>
        <dbReference type="Proteomes" id="UP000198992"/>
    </source>
</evidence>
<dbReference type="InterPro" id="IPR036465">
    <property type="entry name" value="vWFA_dom_sf"/>
</dbReference>
<evidence type="ECO:0000259" key="3">
    <source>
        <dbReference type="PROSITE" id="PS51468"/>
    </source>
</evidence>
<proteinExistence type="predicted"/>
<dbReference type="InterPro" id="IPR002035">
    <property type="entry name" value="VWF_A"/>
</dbReference>
<feature type="domain" description="VWFA" evidence="2">
    <location>
        <begin position="356"/>
        <end position="528"/>
    </location>
</feature>
<dbReference type="PROSITE" id="PS51468">
    <property type="entry name" value="VIT"/>
    <property type="match status" value="1"/>
</dbReference>
<keyword evidence="1" id="KW-0472">Membrane</keyword>
<feature type="transmembrane region" description="Helical" evidence="1">
    <location>
        <begin position="21"/>
        <end position="44"/>
    </location>
</feature>
<dbReference type="InterPro" id="IPR013694">
    <property type="entry name" value="VIT"/>
</dbReference>